<dbReference type="RefSeq" id="WP_065698144.1">
    <property type="nucleotide sequence ID" value="NZ_CP049206.1"/>
</dbReference>
<keyword evidence="5" id="KW-1185">Reference proteome</keyword>
<accession>A0AAE7R560</accession>
<proteinExistence type="predicted"/>
<dbReference type="AlphaFoldDB" id="A0AAE7R560"/>
<dbReference type="Proteomes" id="UP000822331">
    <property type="component" value="Unassembled WGS sequence"/>
</dbReference>
<feature type="transmembrane region" description="Helical" evidence="1">
    <location>
        <begin position="5"/>
        <end position="24"/>
    </location>
</feature>
<reference evidence="2 5" key="1">
    <citation type="journal article" date="2020" name="Science">
        <title>Unexpected conservation and global transmission of agrobacterial virulence plasmids.</title>
        <authorList>
            <person name="Weisberg A.J."/>
            <person name="Davis E.W. 2nd"/>
            <person name="Tabima J."/>
            <person name="Belcher M.S."/>
            <person name="Miller M."/>
            <person name="Kuo C.H."/>
            <person name="Loper J.E."/>
            <person name="Grunwald N.J."/>
            <person name="Putnam M.L."/>
            <person name="Chang J.H."/>
        </authorList>
    </citation>
    <scope>NUCLEOTIDE SEQUENCE [LARGE SCALE GENOMIC DNA]</scope>
    <source>
        <strain evidence="2 5">A19/93</strain>
    </source>
</reference>
<gene>
    <name evidence="2" type="ORF">G6L72_08080</name>
    <name evidence="3" type="ORF">G6M88_01305</name>
</gene>
<dbReference type="EMBL" id="CP049206">
    <property type="protein sequence ID" value="QTF99121.1"/>
    <property type="molecule type" value="Genomic_DNA"/>
</dbReference>
<reference evidence="3" key="2">
    <citation type="submission" date="2020-02" db="EMBL/GenBank/DDBJ databases">
        <title>Unexpected conservation and global transmission of agrobacterial virulence plasmids.</title>
        <authorList>
            <person name="Weisberg A.J."/>
            <person name="Davis E.W. II"/>
            <person name="Tabima J.R."/>
            <person name="Belcher M.S."/>
            <person name="Miller M."/>
            <person name="Kuo C.-H."/>
            <person name="Loper J.E."/>
            <person name="Grunwald N.J."/>
            <person name="Putnam M.L."/>
            <person name="Chang J.H."/>
        </authorList>
    </citation>
    <scope>NUCLEOTIDE SEQUENCE</scope>
    <source>
        <strain evidence="3">W2/73</strain>
    </source>
</reference>
<protein>
    <submittedName>
        <fullName evidence="3">DUF1294 domain-containing protein</fullName>
    </submittedName>
</protein>
<evidence type="ECO:0000313" key="3">
    <source>
        <dbReference type="EMBL" id="QTF99121.1"/>
    </source>
</evidence>
<evidence type="ECO:0000313" key="4">
    <source>
        <dbReference type="Proteomes" id="UP000663912"/>
    </source>
</evidence>
<dbReference type="InterPro" id="IPR010718">
    <property type="entry name" value="DUF1294"/>
</dbReference>
<organism evidence="3 4">
    <name type="scientific">Agrobacterium rubi</name>
    <dbReference type="NCBI Taxonomy" id="28099"/>
    <lineage>
        <taxon>Bacteria</taxon>
        <taxon>Pseudomonadati</taxon>
        <taxon>Pseudomonadota</taxon>
        <taxon>Alphaproteobacteria</taxon>
        <taxon>Hyphomicrobiales</taxon>
        <taxon>Rhizobiaceae</taxon>
        <taxon>Rhizobium/Agrobacterium group</taxon>
        <taxon>Agrobacterium</taxon>
    </lineage>
</organism>
<keyword evidence="1" id="KW-1133">Transmembrane helix</keyword>
<feature type="transmembrane region" description="Helical" evidence="1">
    <location>
        <begin position="40"/>
        <end position="60"/>
    </location>
</feature>
<dbReference type="EMBL" id="JAAMCP010000005">
    <property type="protein sequence ID" value="NTF36667.1"/>
    <property type="molecule type" value="Genomic_DNA"/>
</dbReference>
<dbReference type="Pfam" id="PF06961">
    <property type="entry name" value="DUF1294"/>
    <property type="match status" value="1"/>
</dbReference>
<dbReference type="Proteomes" id="UP000663912">
    <property type="component" value="Chromosome 1"/>
</dbReference>
<dbReference type="KEGG" id="arui:G6M88_01305"/>
<keyword evidence="1" id="KW-0472">Membrane</keyword>
<keyword evidence="1" id="KW-0812">Transmembrane</keyword>
<sequence>MMIPLLAVVTYLTFNLVVFLIYGWDKRAARTGTWRVRESTLLWLALLGGSLGAVLAQRFLRHKTRKEPFRRYLICIIILQIGIGASFVIVPHWPKTVFDTLNAAAQKPNP</sequence>
<evidence type="ECO:0000256" key="1">
    <source>
        <dbReference type="SAM" id="Phobius"/>
    </source>
</evidence>
<name>A0AAE7R560_9HYPH</name>
<evidence type="ECO:0000313" key="2">
    <source>
        <dbReference type="EMBL" id="NTF36667.1"/>
    </source>
</evidence>
<feature type="transmembrane region" description="Helical" evidence="1">
    <location>
        <begin position="72"/>
        <end position="93"/>
    </location>
</feature>
<evidence type="ECO:0000313" key="5">
    <source>
        <dbReference type="Proteomes" id="UP000822331"/>
    </source>
</evidence>